<dbReference type="EMBL" id="CAMXCT030000249">
    <property type="protein sequence ID" value="CAL4763483.1"/>
    <property type="molecule type" value="Genomic_DNA"/>
</dbReference>
<organism evidence="2">
    <name type="scientific">Cladocopium goreaui</name>
    <dbReference type="NCBI Taxonomy" id="2562237"/>
    <lineage>
        <taxon>Eukaryota</taxon>
        <taxon>Sar</taxon>
        <taxon>Alveolata</taxon>
        <taxon>Dinophyceae</taxon>
        <taxon>Suessiales</taxon>
        <taxon>Symbiodiniaceae</taxon>
        <taxon>Cladocopium</taxon>
    </lineage>
</organism>
<dbReference type="Proteomes" id="UP001152797">
    <property type="component" value="Unassembled WGS sequence"/>
</dbReference>
<reference evidence="2" key="1">
    <citation type="submission" date="2022-10" db="EMBL/GenBank/DDBJ databases">
        <authorList>
            <person name="Chen Y."/>
            <person name="Dougan E. K."/>
            <person name="Chan C."/>
            <person name="Rhodes N."/>
            <person name="Thang M."/>
        </authorList>
    </citation>
    <scope>NUCLEOTIDE SEQUENCE</scope>
</reference>
<evidence type="ECO:0000313" key="4">
    <source>
        <dbReference type="Proteomes" id="UP001152797"/>
    </source>
</evidence>
<protein>
    <submittedName>
        <fullName evidence="2">Uncharacterized protein</fullName>
    </submittedName>
</protein>
<feature type="region of interest" description="Disordered" evidence="1">
    <location>
        <begin position="1"/>
        <end position="41"/>
    </location>
</feature>
<dbReference type="EMBL" id="CAMXCT020000249">
    <property type="protein sequence ID" value="CAL1129546.1"/>
    <property type="molecule type" value="Genomic_DNA"/>
</dbReference>
<sequence length="273" mass="31545">MQMKSMRMQKASENKEVHTPPSPIQRPLKRQTSWRSGLRGGMWRPTSEVLIPSKKEPVPRLRQAKHRQALTEVAIYHKAAMTIQQAWRSRPNRRVALLRLINSEARRRHLERRSFQTRAQLWEDMENSQEPGTSKGPSIWQMMQCSTILKEVLEDVLTATKTCQRLDAGVQAFMDGLKRKQAVRRKCQEIWRRIRPKLVAYSAMWNIIDTQRRTEMHWEALRQLIATPKASAQKSEVEAHWDKVLRLVGPAPECASEVEAVVTFAPLAPAICA</sequence>
<accession>A0A9P1BMR8</accession>
<name>A0A9P1BMR8_9DINO</name>
<evidence type="ECO:0000313" key="3">
    <source>
        <dbReference type="EMBL" id="CAL4763483.1"/>
    </source>
</evidence>
<proteinExistence type="predicted"/>
<dbReference type="EMBL" id="CAMXCT010000249">
    <property type="protein sequence ID" value="CAI3976171.1"/>
    <property type="molecule type" value="Genomic_DNA"/>
</dbReference>
<comment type="caution">
    <text evidence="2">The sequence shown here is derived from an EMBL/GenBank/DDBJ whole genome shotgun (WGS) entry which is preliminary data.</text>
</comment>
<evidence type="ECO:0000313" key="2">
    <source>
        <dbReference type="EMBL" id="CAI3976171.1"/>
    </source>
</evidence>
<reference evidence="3 4" key="2">
    <citation type="submission" date="2024-05" db="EMBL/GenBank/DDBJ databases">
        <authorList>
            <person name="Chen Y."/>
            <person name="Shah S."/>
            <person name="Dougan E. K."/>
            <person name="Thang M."/>
            <person name="Chan C."/>
        </authorList>
    </citation>
    <scope>NUCLEOTIDE SEQUENCE [LARGE SCALE GENOMIC DNA]</scope>
</reference>
<keyword evidence="4" id="KW-1185">Reference proteome</keyword>
<dbReference type="AlphaFoldDB" id="A0A9P1BMR8"/>
<evidence type="ECO:0000256" key="1">
    <source>
        <dbReference type="SAM" id="MobiDB-lite"/>
    </source>
</evidence>
<gene>
    <name evidence="2" type="ORF">C1SCF055_LOCUS4420</name>
</gene>
<dbReference type="OrthoDB" id="435104at2759"/>